<keyword evidence="2" id="KW-1185">Reference proteome</keyword>
<dbReference type="InterPro" id="IPR042935">
    <property type="entry name" value="Tad1"/>
</dbReference>
<name>N4XLU7_COCH4</name>
<proteinExistence type="predicted"/>
<evidence type="ECO:0000313" key="1">
    <source>
        <dbReference type="EMBL" id="ENI09603.1"/>
    </source>
</evidence>
<accession>N4XLU7</accession>
<dbReference type="PANTHER" id="PTHR47803:SF1">
    <property type="entry name" value="TRNA-SPECIFIC ADENOSINE DEAMINASE 1"/>
    <property type="match status" value="1"/>
</dbReference>
<gene>
    <name evidence="1" type="ORF">COCC4DRAFT_126588</name>
</gene>
<dbReference type="GO" id="GO:0002100">
    <property type="term" value="P:tRNA wobble adenosine to inosine editing"/>
    <property type="evidence" value="ECO:0007669"/>
    <property type="project" value="InterPro"/>
</dbReference>
<sequence length="61" mass="6792">MAPDPDAIARCVLDTFDSLPDKRKPRPRSHGAREWVPIAGIVLSKGNRSLACLRRYTCLCP</sequence>
<reference evidence="2" key="2">
    <citation type="journal article" date="2013" name="PLoS Genet.">
        <title>Comparative genome structure, secondary metabolite, and effector coding capacity across Cochliobolus pathogens.</title>
        <authorList>
            <person name="Condon B.J."/>
            <person name="Leng Y."/>
            <person name="Wu D."/>
            <person name="Bushley K.E."/>
            <person name="Ohm R.A."/>
            <person name="Otillar R."/>
            <person name="Martin J."/>
            <person name="Schackwitz W."/>
            <person name="Grimwood J."/>
            <person name="MohdZainudin N."/>
            <person name="Xue C."/>
            <person name="Wang R."/>
            <person name="Manning V.A."/>
            <person name="Dhillon B."/>
            <person name="Tu Z.J."/>
            <person name="Steffenson B.J."/>
            <person name="Salamov A."/>
            <person name="Sun H."/>
            <person name="Lowry S."/>
            <person name="LaButti K."/>
            <person name="Han J."/>
            <person name="Copeland A."/>
            <person name="Lindquist E."/>
            <person name="Barry K."/>
            <person name="Schmutz J."/>
            <person name="Baker S.E."/>
            <person name="Ciuffetti L.M."/>
            <person name="Grigoriev I.V."/>
            <person name="Zhong S."/>
            <person name="Turgeon B.G."/>
        </authorList>
    </citation>
    <scope>NUCLEOTIDE SEQUENCE [LARGE SCALE GENOMIC DNA]</scope>
    <source>
        <strain evidence="2">C4 / ATCC 48331 / race T</strain>
    </source>
</reference>
<dbReference type="OrthoDB" id="10268011at2759"/>
<dbReference type="GO" id="GO:0043829">
    <property type="term" value="F:tRNA-specific adenosine-37 deaminase activity"/>
    <property type="evidence" value="ECO:0007669"/>
    <property type="project" value="TreeGrafter"/>
</dbReference>
<organism evidence="1 2">
    <name type="scientific">Cochliobolus heterostrophus (strain C4 / ATCC 48331 / race T)</name>
    <name type="common">Southern corn leaf blight fungus</name>
    <name type="synonym">Bipolaris maydis</name>
    <dbReference type="NCBI Taxonomy" id="665024"/>
    <lineage>
        <taxon>Eukaryota</taxon>
        <taxon>Fungi</taxon>
        <taxon>Dikarya</taxon>
        <taxon>Ascomycota</taxon>
        <taxon>Pezizomycotina</taxon>
        <taxon>Dothideomycetes</taxon>
        <taxon>Pleosporomycetidae</taxon>
        <taxon>Pleosporales</taxon>
        <taxon>Pleosporineae</taxon>
        <taxon>Pleosporaceae</taxon>
        <taxon>Bipolaris</taxon>
    </lineage>
</organism>
<protein>
    <submittedName>
        <fullName evidence="1">Uncharacterized protein</fullName>
    </submittedName>
</protein>
<dbReference type="AlphaFoldDB" id="N4XLU7"/>
<reference evidence="1 2" key="1">
    <citation type="journal article" date="2012" name="PLoS Pathog.">
        <title>Diverse lifestyles and strategies of plant pathogenesis encoded in the genomes of eighteen Dothideomycetes fungi.</title>
        <authorList>
            <person name="Ohm R.A."/>
            <person name="Feau N."/>
            <person name="Henrissat B."/>
            <person name="Schoch C.L."/>
            <person name="Horwitz B.A."/>
            <person name="Barry K.W."/>
            <person name="Condon B.J."/>
            <person name="Copeland A.C."/>
            <person name="Dhillon B."/>
            <person name="Glaser F."/>
            <person name="Hesse C.N."/>
            <person name="Kosti I."/>
            <person name="LaButti K."/>
            <person name="Lindquist E.A."/>
            <person name="Lucas S."/>
            <person name="Salamov A.A."/>
            <person name="Bradshaw R.E."/>
            <person name="Ciuffetti L."/>
            <person name="Hamelin R.C."/>
            <person name="Kema G.H.J."/>
            <person name="Lawrence C."/>
            <person name="Scott J.A."/>
            <person name="Spatafora J.W."/>
            <person name="Turgeon B.G."/>
            <person name="de Wit P.J.G.M."/>
            <person name="Zhong S."/>
            <person name="Goodwin S.B."/>
            <person name="Grigoriev I.V."/>
        </authorList>
    </citation>
    <scope>NUCLEOTIDE SEQUENCE [LARGE SCALE GENOMIC DNA]</scope>
    <source>
        <strain evidence="2">C4 / ATCC 48331 / race T</strain>
    </source>
</reference>
<dbReference type="HOGENOM" id="CLU_2922277_0_0_1"/>
<dbReference type="PANTHER" id="PTHR47803">
    <property type="entry name" value="TRNA-SPECIFIC ADENOSINE DEAMINASE 1"/>
    <property type="match status" value="1"/>
</dbReference>
<dbReference type="EMBL" id="KB733446">
    <property type="protein sequence ID" value="ENI09603.1"/>
    <property type="molecule type" value="Genomic_DNA"/>
</dbReference>
<evidence type="ECO:0000313" key="2">
    <source>
        <dbReference type="Proteomes" id="UP000012338"/>
    </source>
</evidence>
<dbReference type="Proteomes" id="UP000012338">
    <property type="component" value="Unassembled WGS sequence"/>
</dbReference>